<evidence type="ECO:0000256" key="6">
    <source>
        <dbReference type="ARBA" id="ARBA00023136"/>
    </source>
</evidence>
<dbReference type="Proteomes" id="UP000785679">
    <property type="component" value="Unassembled WGS sequence"/>
</dbReference>
<keyword evidence="5 7" id="KW-1133">Transmembrane helix</keyword>
<dbReference type="GO" id="GO:0016020">
    <property type="term" value="C:membrane"/>
    <property type="evidence" value="ECO:0007669"/>
    <property type="project" value="UniProtKB-SubCell"/>
</dbReference>
<dbReference type="SUPFAM" id="SSF103473">
    <property type="entry name" value="MFS general substrate transporter"/>
    <property type="match status" value="1"/>
</dbReference>
<dbReference type="InterPro" id="IPR001958">
    <property type="entry name" value="Tet-R_TetA/multi-R_MdtG-like"/>
</dbReference>
<dbReference type="Pfam" id="PF07690">
    <property type="entry name" value="MFS_1"/>
    <property type="match status" value="1"/>
</dbReference>
<dbReference type="InterPro" id="IPR020846">
    <property type="entry name" value="MFS_dom"/>
</dbReference>
<keyword evidence="10" id="KW-1185">Reference proteome</keyword>
<feature type="transmembrane region" description="Helical" evidence="7">
    <location>
        <begin position="310"/>
        <end position="330"/>
    </location>
</feature>
<dbReference type="InterPro" id="IPR011701">
    <property type="entry name" value="MFS"/>
</dbReference>
<dbReference type="PANTHER" id="PTHR23506">
    <property type="entry name" value="GH10249P"/>
    <property type="match status" value="1"/>
</dbReference>
<reference evidence="9" key="1">
    <citation type="submission" date="2019-06" db="EMBL/GenBank/DDBJ databases">
        <authorList>
            <person name="Zheng W."/>
        </authorList>
    </citation>
    <scope>NUCLEOTIDE SEQUENCE</scope>
    <source>
        <strain evidence="9">QDHG01</strain>
    </source>
</reference>
<comment type="caution">
    <text evidence="9">The sequence shown here is derived from an EMBL/GenBank/DDBJ whole genome shotgun (WGS) entry which is preliminary data.</text>
</comment>
<dbReference type="EMBL" id="RRYP01016917">
    <property type="protein sequence ID" value="TNV74504.1"/>
    <property type="molecule type" value="Genomic_DNA"/>
</dbReference>
<evidence type="ECO:0000256" key="7">
    <source>
        <dbReference type="SAM" id="Phobius"/>
    </source>
</evidence>
<feature type="transmembrane region" description="Helical" evidence="7">
    <location>
        <begin position="92"/>
        <end position="113"/>
    </location>
</feature>
<feature type="transmembrane region" description="Helical" evidence="7">
    <location>
        <begin position="386"/>
        <end position="402"/>
    </location>
</feature>
<comment type="similarity">
    <text evidence="2">Belongs to the major facilitator superfamily. Vesicular transporter family.</text>
</comment>
<evidence type="ECO:0000256" key="1">
    <source>
        <dbReference type="ARBA" id="ARBA00004141"/>
    </source>
</evidence>
<dbReference type="OrthoDB" id="298065at2759"/>
<feature type="transmembrane region" description="Helical" evidence="7">
    <location>
        <begin position="125"/>
        <end position="146"/>
    </location>
</feature>
<sequence>MLSNASFSLIAPFYPQEVKRRQINEIYTGFLMGIQALTFIFSSFISGQFLHKIGRPRGMIIGALLIIISILGLGSLYFVSDDDTTTFVLFSFIWKFLCGIGAGINSTASFAIIATHFKEDRERTIGMMEAFSGVGLLIGPIFGGLMHYIGGYILPFFASSCVYFLMYPMIAVTLNKIYQLEKNKELEQNEMPKANMDIDGADAQVKFISLFIIPRFFMGVISQVMVYMTVTFLQPTLAVKLKDAGYGEVVIGASFAIPTLIYAFSSPLIYNLTARFRKSGVIFFGYFIISTAMFLVGPSEILGFKDLTQLTFIGLCTMGLGCGMIIIPVLPDMIEATEETYPGTDMDQLHNGISGLFIAAQGLGETLGPVLGSVFKVHYGFRKSQDIIAVTLLSFMILYYLVCGRNKIFEQALPEPGEVNQEVLEGKEVKVLEPLLHTNMGPSHDEDSGQFDKLINRSLSSAGGSRRSTVGRVSVGSKVHFFNQYPHQNFAVTHSHQQVDQEGNHILPSTGSGVVVVHGTSIQ</sequence>
<accession>A0A8J8NGY7</accession>
<evidence type="ECO:0000259" key="8">
    <source>
        <dbReference type="PROSITE" id="PS50850"/>
    </source>
</evidence>
<feature type="transmembrane region" description="Helical" evidence="7">
    <location>
        <begin position="216"/>
        <end position="237"/>
    </location>
</feature>
<evidence type="ECO:0000256" key="2">
    <source>
        <dbReference type="ARBA" id="ARBA00006829"/>
    </source>
</evidence>
<evidence type="ECO:0000256" key="3">
    <source>
        <dbReference type="ARBA" id="ARBA00022448"/>
    </source>
</evidence>
<name>A0A8J8NGY7_HALGN</name>
<keyword evidence="3" id="KW-0813">Transport</keyword>
<dbReference type="GO" id="GO:0022857">
    <property type="term" value="F:transmembrane transporter activity"/>
    <property type="evidence" value="ECO:0007669"/>
    <property type="project" value="InterPro"/>
</dbReference>
<feature type="transmembrane region" description="Helical" evidence="7">
    <location>
        <begin position="152"/>
        <end position="174"/>
    </location>
</feature>
<evidence type="ECO:0000313" key="9">
    <source>
        <dbReference type="EMBL" id="TNV74504.1"/>
    </source>
</evidence>
<feature type="transmembrane region" description="Helical" evidence="7">
    <location>
        <begin position="59"/>
        <end position="80"/>
    </location>
</feature>
<protein>
    <recommendedName>
        <fullName evidence="8">Major facilitator superfamily (MFS) profile domain-containing protein</fullName>
    </recommendedName>
</protein>
<dbReference type="AlphaFoldDB" id="A0A8J8NGY7"/>
<evidence type="ECO:0000256" key="4">
    <source>
        <dbReference type="ARBA" id="ARBA00022692"/>
    </source>
</evidence>
<evidence type="ECO:0000256" key="5">
    <source>
        <dbReference type="ARBA" id="ARBA00022989"/>
    </source>
</evidence>
<dbReference type="PANTHER" id="PTHR23506:SF26">
    <property type="entry name" value="MFS-TYPE TRANSPORTER SLC18B1"/>
    <property type="match status" value="1"/>
</dbReference>
<feature type="domain" description="Major facilitator superfamily (MFS) profile" evidence="8">
    <location>
        <begin position="1"/>
        <end position="407"/>
    </location>
</feature>
<keyword evidence="6 7" id="KW-0472">Membrane</keyword>
<feature type="transmembrane region" description="Helical" evidence="7">
    <location>
        <begin position="282"/>
        <end position="304"/>
    </location>
</feature>
<dbReference type="PRINTS" id="PR01035">
    <property type="entry name" value="TCRTETA"/>
</dbReference>
<organism evidence="9 10">
    <name type="scientific">Halteria grandinella</name>
    <dbReference type="NCBI Taxonomy" id="5974"/>
    <lineage>
        <taxon>Eukaryota</taxon>
        <taxon>Sar</taxon>
        <taxon>Alveolata</taxon>
        <taxon>Ciliophora</taxon>
        <taxon>Intramacronucleata</taxon>
        <taxon>Spirotrichea</taxon>
        <taxon>Stichotrichia</taxon>
        <taxon>Sporadotrichida</taxon>
        <taxon>Halteriidae</taxon>
        <taxon>Halteria</taxon>
    </lineage>
</organism>
<feature type="transmembrane region" description="Helical" evidence="7">
    <location>
        <begin position="26"/>
        <end position="47"/>
    </location>
</feature>
<comment type="subcellular location">
    <subcellularLocation>
        <location evidence="1">Membrane</location>
        <topology evidence="1">Multi-pass membrane protein</topology>
    </subcellularLocation>
</comment>
<feature type="transmembrane region" description="Helical" evidence="7">
    <location>
        <begin position="249"/>
        <end position="270"/>
    </location>
</feature>
<gene>
    <name evidence="9" type="ORF">FGO68_gene553</name>
</gene>
<keyword evidence="4 7" id="KW-0812">Transmembrane</keyword>
<proteinExistence type="inferred from homology"/>
<dbReference type="Gene3D" id="1.20.1250.20">
    <property type="entry name" value="MFS general substrate transporter like domains"/>
    <property type="match status" value="2"/>
</dbReference>
<dbReference type="InterPro" id="IPR036259">
    <property type="entry name" value="MFS_trans_sf"/>
</dbReference>
<dbReference type="PROSITE" id="PS50850">
    <property type="entry name" value="MFS"/>
    <property type="match status" value="1"/>
</dbReference>
<dbReference type="InterPro" id="IPR050930">
    <property type="entry name" value="MFS_Vesicular_Transporter"/>
</dbReference>
<evidence type="ECO:0000313" key="10">
    <source>
        <dbReference type="Proteomes" id="UP000785679"/>
    </source>
</evidence>